<evidence type="ECO:0000256" key="3">
    <source>
        <dbReference type="ARBA" id="ARBA00022917"/>
    </source>
</evidence>
<dbReference type="GO" id="GO:0005737">
    <property type="term" value="C:cytoplasm"/>
    <property type="evidence" value="ECO:0007669"/>
    <property type="project" value="UniProtKB-SubCell"/>
</dbReference>
<gene>
    <name evidence="4" type="primary">infC</name>
    <name evidence="8" type="ORF">CO054_02015</name>
</gene>
<dbReference type="InterPro" id="IPR019815">
    <property type="entry name" value="Translation_initiation_fac_3_C"/>
</dbReference>
<dbReference type="GO" id="GO:0003743">
    <property type="term" value="F:translation initiation factor activity"/>
    <property type="evidence" value="ECO:0007669"/>
    <property type="project" value="UniProtKB-UniRule"/>
</dbReference>
<keyword evidence="4" id="KW-0963">Cytoplasm</keyword>
<evidence type="ECO:0000313" key="9">
    <source>
        <dbReference type="Proteomes" id="UP000229816"/>
    </source>
</evidence>
<comment type="similarity">
    <text evidence="1 4">Belongs to the IF-3 family.</text>
</comment>
<reference evidence="9" key="1">
    <citation type="submission" date="2017-09" db="EMBL/GenBank/DDBJ databases">
        <title>Depth-based differentiation of microbial function through sediment-hosted aquifers and enrichment of novel symbionts in the deep terrestrial subsurface.</title>
        <authorList>
            <person name="Probst A.J."/>
            <person name="Ladd B."/>
            <person name="Jarett J.K."/>
            <person name="Geller-Mcgrath D.E."/>
            <person name="Sieber C.M.K."/>
            <person name="Emerson J.B."/>
            <person name="Anantharaman K."/>
            <person name="Thomas B.C."/>
            <person name="Malmstrom R."/>
            <person name="Stieglmeier M."/>
            <person name="Klingl A."/>
            <person name="Woyke T."/>
            <person name="Ryan C.M."/>
            <person name="Banfield J.F."/>
        </authorList>
    </citation>
    <scope>NUCLEOTIDE SEQUENCE [LARGE SCALE GENOMIC DNA]</scope>
</reference>
<keyword evidence="2 4" id="KW-0396">Initiation factor</keyword>
<evidence type="ECO:0000256" key="2">
    <source>
        <dbReference type="ARBA" id="ARBA00022540"/>
    </source>
</evidence>
<name>A0A2M8ESJ6_9BACT</name>
<dbReference type="InterPro" id="IPR036787">
    <property type="entry name" value="T_IF-3_N_sf"/>
</dbReference>
<comment type="subcellular location">
    <subcellularLocation>
        <location evidence="4">Cytoplasm</location>
    </subcellularLocation>
</comment>
<comment type="caution">
    <text evidence="8">The sequence shown here is derived from an EMBL/GenBank/DDBJ whole genome shotgun (WGS) entry which is preliminary data.</text>
</comment>
<proteinExistence type="inferred from homology"/>
<dbReference type="EMBL" id="PFSF01000041">
    <property type="protein sequence ID" value="PJC28094.1"/>
    <property type="molecule type" value="Genomic_DNA"/>
</dbReference>
<evidence type="ECO:0000256" key="5">
    <source>
        <dbReference type="NCBIfam" id="TIGR00168"/>
    </source>
</evidence>
<dbReference type="InterPro" id="IPR019814">
    <property type="entry name" value="Translation_initiation_fac_3_N"/>
</dbReference>
<dbReference type="AlphaFoldDB" id="A0A2M8ESJ6"/>
<dbReference type="Pfam" id="PF05198">
    <property type="entry name" value="IF3_N"/>
    <property type="match status" value="1"/>
</dbReference>
<dbReference type="SUPFAM" id="SSF55200">
    <property type="entry name" value="Translation initiation factor IF3, C-terminal domain"/>
    <property type="match status" value="1"/>
</dbReference>
<dbReference type="Pfam" id="PF00707">
    <property type="entry name" value="IF3_C"/>
    <property type="match status" value="1"/>
</dbReference>
<dbReference type="NCBIfam" id="TIGR00168">
    <property type="entry name" value="infC"/>
    <property type="match status" value="1"/>
</dbReference>
<dbReference type="PANTHER" id="PTHR10938:SF0">
    <property type="entry name" value="TRANSLATION INITIATION FACTOR IF-3, MITOCHONDRIAL"/>
    <property type="match status" value="1"/>
</dbReference>
<dbReference type="InterPro" id="IPR036788">
    <property type="entry name" value="T_IF-3_C_sf"/>
</dbReference>
<protein>
    <recommendedName>
        <fullName evidence="4 5">Translation initiation factor IF-3</fullName>
    </recommendedName>
</protein>
<evidence type="ECO:0000259" key="7">
    <source>
        <dbReference type="Pfam" id="PF05198"/>
    </source>
</evidence>
<comment type="function">
    <text evidence="4">IF-3 binds to the 30S ribosomal subunit and shifts the equilibrium between 70S ribosomes and their 50S and 30S subunits in favor of the free subunits, thus enhancing the availability of 30S subunits on which protein synthesis initiation begins.</text>
</comment>
<dbReference type="Gene3D" id="3.10.20.80">
    <property type="entry name" value="Translation initiation factor 3 (IF-3), N-terminal domain"/>
    <property type="match status" value="1"/>
</dbReference>
<dbReference type="GO" id="GO:0032790">
    <property type="term" value="P:ribosome disassembly"/>
    <property type="evidence" value="ECO:0007669"/>
    <property type="project" value="TreeGrafter"/>
</dbReference>
<evidence type="ECO:0000313" key="8">
    <source>
        <dbReference type="EMBL" id="PJC28094.1"/>
    </source>
</evidence>
<dbReference type="HAMAP" id="MF_00080">
    <property type="entry name" value="IF_3"/>
    <property type="match status" value="1"/>
</dbReference>
<evidence type="ECO:0000259" key="6">
    <source>
        <dbReference type="Pfam" id="PF00707"/>
    </source>
</evidence>
<evidence type="ECO:0000256" key="1">
    <source>
        <dbReference type="ARBA" id="ARBA00005439"/>
    </source>
</evidence>
<keyword evidence="3 4" id="KW-0648">Protein biosynthesis</keyword>
<dbReference type="Proteomes" id="UP000229816">
    <property type="component" value="Unassembled WGS sequence"/>
</dbReference>
<evidence type="ECO:0000256" key="4">
    <source>
        <dbReference type="HAMAP-Rule" id="MF_00080"/>
    </source>
</evidence>
<feature type="domain" description="Translation initiation factor 3 C-terminal" evidence="6">
    <location>
        <begin position="86"/>
        <end position="168"/>
    </location>
</feature>
<dbReference type="GO" id="GO:0043022">
    <property type="term" value="F:ribosome binding"/>
    <property type="evidence" value="ECO:0007669"/>
    <property type="project" value="TreeGrafter"/>
</dbReference>
<comment type="subunit">
    <text evidence="4">Monomer.</text>
</comment>
<dbReference type="PANTHER" id="PTHR10938">
    <property type="entry name" value="TRANSLATION INITIATION FACTOR IF-3"/>
    <property type="match status" value="1"/>
</dbReference>
<dbReference type="SUPFAM" id="SSF54364">
    <property type="entry name" value="Translation initiation factor IF3, N-terminal domain"/>
    <property type="match status" value="1"/>
</dbReference>
<feature type="domain" description="Translation initiation factor 3 N-terminal" evidence="7">
    <location>
        <begin position="9"/>
        <end position="75"/>
    </location>
</feature>
<dbReference type="Gene3D" id="3.30.110.10">
    <property type="entry name" value="Translation initiation factor 3 (IF-3), C-terminal domain"/>
    <property type="match status" value="1"/>
</dbReference>
<sequence length="181" mass="21358">MVKKFYRLNQYIQAKEVRVLDEKGKQIGVMPIGKALELVHQEGIDLIEIAPKAKPPVCKIIDFKKFRFLEDKKRAKEKKKTKVGVIKEVQLTPFIAQNDFDIRMTRAEKFLKDKNKVKVVVRFRGREMNKKDFGYRLLERTVERLKTRAEIDLEPKFIGNRFELVLRPIKGGKKDEKENEN</sequence>
<dbReference type="InterPro" id="IPR001288">
    <property type="entry name" value="Translation_initiation_fac_3"/>
</dbReference>
<organism evidence="8 9">
    <name type="scientific">Candidatus Shapirobacteria bacterium CG_4_9_14_0_2_um_filter_39_11</name>
    <dbReference type="NCBI Taxonomy" id="1974478"/>
    <lineage>
        <taxon>Bacteria</taxon>
        <taxon>Candidatus Shapironibacteriota</taxon>
    </lineage>
</organism>
<accession>A0A2M8ESJ6</accession>